<sequence>MDYFLSNTKVLKKHFPQVAEILEANPVDSGIYRALTSRDGSPNIEIQKDDRVVAVHSLYSPEREAAGWLKSIEEKLENCGHVLVVGIGLGYHLQYLLKKYPTKKYYIYEPDIQLLHLGLKLRDLTDILSHSGIITLAVGEEDHVLNQLLGSISSLVTDKFEEVTIPIYKQLFGGTIDKLHAMSKQILLQYRANYITQYYFEKAWFQNIIYNIDKVLASKPIVSLENTCSHIPAIIIGSGPSLREDIEYIKKLGSKALIIAAGSSVQALVHYGIAPHLVVSMDGGEPNLKVFQNVNTTHIPLLFATTIHHGIVEQNHKWRLFTRLNLDEVTPYLFSNSEEDIEPSFISTGSVTGTCIQFAAFIGCKKIYLAGQDLSYPNDEYYSEGVKHIEEEAKKSTIEAANEWIENVHGGKNRTTEKMLVTLKDIELLLSALTDIEFINTSSKGAAIKHTVFKPMKECAGDLLSLPDREEDWFKQLIDDIPAYSEQVISTVGAKLQSELQSLIMLNNKLNSILKLISELKQLNSNQKEKRTKLLLKLNKQWGQVTGSGSFQSYISFALETPLSQYMRYVPDIVNESNEFKKAKLIVEHLGKFIVSISEFIPFAEQCINEAVKRIDKIANGAETSYA</sequence>
<evidence type="ECO:0000313" key="4">
    <source>
        <dbReference type="Proteomes" id="UP001154322"/>
    </source>
</evidence>
<dbReference type="InterPro" id="IPR029063">
    <property type="entry name" value="SAM-dependent_MTases_sf"/>
</dbReference>
<feature type="domain" description="Glycosyltransferase Maf N-terminal" evidence="2">
    <location>
        <begin position="75"/>
        <end position="129"/>
    </location>
</feature>
<accession>A0ABN8UGH9</accession>
<dbReference type="Proteomes" id="UP001154322">
    <property type="component" value="Unassembled WGS sequence"/>
</dbReference>
<evidence type="ECO:0000259" key="2">
    <source>
        <dbReference type="Pfam" id="PF20157"/>
    </source>
</evidence>
<dbReference type="PANTHER" id="PTHR41786">
    <property type="entry name" value="MOTILITY ACCESSORY FACTOR MAF"/>
    <property type="match status" value="1"/>
</dbReference>
<dbReference type="RefSeq" id="WP_213428166.1">
    <property type="nucleotide sequence ID" value="NZ_AP031286.1"/>
</dbReference>
<evidence type="ECO:0000313" key="3">
    <source>
        <dbReference type="EMBL" id="CAH8248881.1"/>
    </source>
</evidence>
<comment type="caution">
    <text evidence="3">The sequence shown here is derived from an EMBL/GenBank/DDBJ whole genome shotgun (WGS) entry which is preliminary data.</text>
</comment>
<dbReference type="PANTHER" id="PTHR41786:SF1">
    <property type="entry name" value="6-HYDROXYMETHYLPTERIN DIPHOSPHOKINASE MPTE-LIKE DOMAIN-CONTAINING PROTEIN"/>
    <property type="match status" value="1"/>
</dbReference>
<dbReference type="InterPro" id="IPR045376">
    <property type="entry name" value="Maf_N"/>
</dbReference>
<dbReference type="Pfam" id="PF20157">
    <property type="entry name" value="Maf_flag10_N"/>
    <property type="match status" value="1"/>
</dbReference>
<gene>
    <name evidence="3" type="ORF">WJ0W_006065</name>
</gene>
<evidence type="ECO:0000259" key="1">
    <source>
        <dbReference type="Pfam" id="PF01973"/>
    </source>
</evidence>
<protein>
    <submittedName>
        <fullName evidence="3">DUF115 domain-containing protein</fullName>
    </submittedName>
</protein>
<dbReference type="SUPFAM" id="SSF53335">
    <property type="entry name" value="S-adenosyl-L-methionine-dependent methyltransferases"/>
    <property type="match status" value="1"/>
</dbReference>
<organism evidence="3 4">
    <name type="scientific">Paenibacillus melissococcoides</name>
    <dbReference type="NCBI Taxonomy" id="2912268"/>
    <lineage>
        <taxon>Bacteria</taxon>
        <taxon>Bacillati</taxon>
        <taxon>Bacillota</taxon>
        <taxon>Bacilli</taxon>
        <taxon>Bacillales</taxon>
        <taxon>Paenibacillaceae</taxon>
        <taxon>Paenibacillus</taxon>
    </lineage>
</organism>
<dbReference type="InterPro" id="IPR002826">
    <property type="entry name" value="MptE-like"/>
</dbReference>
<dbReference type="Gene3D" id="3.90.1480.10">
    <property type="entry name" value="Alpha-2,3-sialyltransferase"/>
    <property type="match status" value="1"/>
</dbReference>
<dbReference type="EMBL" id="CALYLO010000013">
    <property type="protein sequence ID" value="CAH8248881.1"/>
    <property type="molecule type" value="Genomic_DNA"/>
</dbReference>
<feature type="domain" description="6-hydroxymethylpterin diphosphokinase MptE-like" evidence="1">
    <location>
        <begin position="207"/>
        <end position="378"/>
    </location>
</feature>
<reference evidence="3" key="1">
    <citation type="submission" date="2022-06" db="EMBL/GenBank/DDBJ databases">
        <authorList>
            <person name="Dietemann V."/>
            <person name="Ory F."/>
            <person name="Dainat B."/>
            <person name="Oberhansli S."/>
        </authorList>
    </citation>
    <scope>NUCLEOTIDE SEQUENCE</scope>
    <source>
        <strain evidence="3">Ena-SAMPLE-TAB-26-04-2022-14:26:32:270-5432</strain>
    </source>
</reference>
<dbReference type="Pfam" id="PF01973">
    <property type="entry name" value="MptE-like"/>
    <property type="match status" value="1"/>
</dbReference>
<keyword evidence="4" id="KW-1185">Reference proteome</keyword>
<proteinExistence type="predicted"/>
<name>A0ABN8UGH9_9BACL</name>